<feature type="non-terminal residue" evidence="1">
    <location>
        <position position="60"/>
    </location>
</feature>
<keyword evidence="2" id="KW-1185">Reference proteome</keyword>
<reference evidence="1 2" key="1">
    <citation type="submission" date="2020-09" db="EMBL/GenBank/DDBJ databases">
        <title>De no assembly of potato wild relative species, Solanum commersonii.</title>
        <authorList>
            <person name="Cho K."/>
        </authorList>
    </citation>
    <scope>NUCLEOTIDE SEQUENCE [LARGE SCALE GENOMIC DNA]</scope>
    <source>
        <strain evidence="1">LZ3.2</strain>
        <tissue evidence="1">Leaf</tissue>
    </source>
</reference>
<dbReference type="AlphaFoldDB" id="A0A9J5ZUI2"/>
<dbReference type="EMBL" id="JACXVP010000003">
    <property type="protein sequence ID" value="KAG5615918.1"/>
    <property type="molecule type" value="Genomic_DNA"/>
</dbReference>
<evidence type="ECO:0000313" key="2">
    <source>
        <dbReference type="Proteomes" id="UP000824120"/>
    </source>
</evidence>
<comment type="caution">
    <text evidence="1">The sequence shown here is derived from an EMBL/GenBank/DDBJ whole genome shotgun (WGS) entry which is preliminary data.</text>
</comment>
<accession>A0A9J5ZUI2</accession>
<sequence length="60" mass="7516">IICPYKDRIRTMYNPKNFKRFWRMRRELDRTLELLRMLGTGHHPRMWRALFILGLKSLRL</sequence>
<dbReference type="Proteomes" id="UP000824120">
    <property type="component" value="Chromosome 3"/>
</dbReference>
<protein>
    <submittedName>
        <fullName evidence="1">Uncharacterized protein</fullName>
    </submittedName>
</protein>
<evidence type="ECO:0000313" key="1">
    <source>
        <dbReference type="EMBL" id="KAG5615918.1"/>
    </source>
</evidence>
<organism evidence="1 2">
    <name type="scientific">Solanum commersonii</name>
    <name type="common">Commerson's wild potato</name>
    <name type="synonym">Commerson's nightshade</name>
    <dbReference type="NCBI Taxonomy" id="4109"/>
    <lineage>
        <taxon>Eukaryota</taxon>
        <taxon>Viridiplantae</taxon>
        <taxon>Streptophyta</taxon>
        <taxon>Embryophyta</taxon>
        <taxon>Tracheophyta</taxon>
        <taxon>Spermatophyta</taxon>
        <taxon>Magnoliopsida</taxon>
        <taxon>eudicotyledons</taxon>
        <taxon>Gunneridae</taxon>
        <taxon>Pentapetalae</taxon>
        <taxon>asterids</taxon>
        <taxon>lamiids</taxon>
        <taxon>Solanales</taxon>
        <taxon>Solanaceae</taxon>
        <taxon>Solanoideae</taxon>
        <taxon>Solaneae</taxon>
        <taxon>Solanum</taxon>
    </lineage>
</organism>
<proteinExistence type="predicted"/>
<gene>
    <name evidence="1" type="ORF">H5410_015742</name>
</gene>
<name>A0A9J5ZUI2_SOLCO</name>